<proteinExistence type="predicted"/>
<dbReference type="Proteomes" id="UP000187209">
    <property type="component" value="Unassembled WGS sequence"/>
</dbReference>
<evidence type="ECO:0000313" key="1">
    <source>
        <dbReference type="EMBL" id="OMJ82439.1"/>
    </source>
</evidence>
<accession>A0A1R2C0C4</accession>
<dbReference type="OrthoDB" id="323014at2759"/>
<sequence length="269" mass="31345">MNDSEKSYVRSISPIVMRSLSTTRATSRMPNYDKVRKHINAISKSVFKTEVNQHPILSLEKAVLRGTGTEKFLSKPRKSPMPVLTKLEVLLKKEHKINSSGKQIVKLPKLPFGQHHTYNEELVFVDKHFVHERSESLQIQELRDLSRKFKLGERIRSKRNHSKLKANLKTKCNKEVYDMEGGKLIVNIENEAIKSYEADKSKYIVKHHYAYQTFRKVILNSSPQIVRKNTLEKIKIANSMLKRLYKTPEKNVGELERQLTMRYPALFVN</sequence>
<reference evidence="1 2" key="1">
    <citation type="submission" date="2016-11" db="EMBL/GenBank/DDBJ databases">
        <title>The macronuclear genome of Stentor coeruleus: a giant cell with tiny introns.</title>
        <authorList>
            <person name="Slabodnick M."/>
            <person name="Ruby J.G."/>
            <person name="Reiff S.B."/>
            <person name="Swart E.C."/>
            <person name="Gosai S."/>
            <person name="Prabakaran S."/>
            <person name="Witkowska E."/>
            <person name="Larue G.E."/>
            <person name="Fisher S."/>
            <person name="Freeman R.M."/>
            <person name="Gunawardena J."/>
            <person name="Chu W."/>
            <person name="Stover N.A."/>
            <person name="Gregory B.D."/>
            <person name="Nowacki M."/>
            <person name="Derisi J."/>
            <person name="Roy S.W."/>
            <person name="Marshall W.F."/>
            <person name="Sood P."/>
        </authorList>
    </citation>
    <scope>NUCLEOTIDE SEQUENCE [LARGE SCALE GENOMIC DNA]</scope>
    <source>
        <strain evidence="1">WM001</strain>
    </source>
</reference>
<dbReference type="AlphaFoldDB" id="A0A1R2C0C4"/>
<gene>
    <name evidence="1" type="ORF">SteCoe_16845</name>
</gene>
<dbReference type="EMBL" id="MPUH01000340">
    <property type="protein sequence ID" value="OMJ82439.1"/>
    <property type="molecule type" value="Genomic_DNA"/>
</dbReference>
<keyword evidence="2" id="KW-1185">Reference proteome</keyword>
<comment type="caution">
    <text evidence="1">The sequence shown here is derived from an EMBL/GenBank/DDBJ whole genome shotgun (WGS) entry which is preliminary data.</text>
</comment>
<name>A0A1R2C0C4_9CILI</name>
<evidence type="ECO:0000313" key="2">
    <source>
        <dbReference type="Proteomes" id="UP000187209"/>
    </source>
</evidence>
<organism evidence="1 2">
    <name type="scientific">Stentor coeruleus</name>
    <dbReference type="NCBI Taxonomy" id="5963"/>
    <lineage>
        <taxon>Eukaryota</taxon>
        <taxon>Sar</taxon>
        <taxon>Alveolata</taxon>
        <taxon>Ciliophora</taxon>
        <taxon>Postciliodesmatophora</taxon>
        <taxon>Heterotrichea</taxon>
        <taxon>Heterotrichida</taxon>
        <taxon>Stentoridae</taxon>
        <taxon>Stentor</taxon>
    </lineage>
</organism>
<protein>
    <submittedName>
        <fullName evidence="1">Uncharacterized protein</fullName>
    </submittedName>
</protein>